<dbReference type="Proteomes" id="UP001153555">
    <property type="component" value="Unassembled WGS sequence"/>
</dbReference>
<evidence type="ECO:0000259" key="1">
    <source>
        <dbReference type="PROSITE" id="PS51186"/>
    </source>
</evidence>
<dbReference type="Gene3D" id="3.40.630.30">
    <property type="match status" value="1"/>
</dbReference>
<dbReference type="SUPFAM" id="SSF55729">
    <property type="entry name" value="Acyl-CoA N-acyltransferases (Nat)"/>
    <property type="match status" value="1"/>
</dbReference>
<accession>A0A9N7RDF9</accession>
<organism evidence="2 3">
    <name type="scientific">Striga hermonthica</name>
    <name type="common">Purple witchweed</name>
    <name type="synonym">Buchnera hermonthica</name>
    <dbReference type="NCBI Taxonomy" id="68872"/>
    <lineage>
        <taxon>Eukaryota</taxon>
        <taxon>Viridiplantae</taxon>
        <taxon>Streptophyta</taxon>
        <taxon>Embryophyta</taxon>
        <taxon>Tracheophyta</taxon>
        <taxon>Spermatophyta</taxon>
        <taxon>Magnoliopsida</taxon>
        <taxon>eudicotyledons</taxon>
        <taxon>Gunneridae</taxon>
        <taxon>Pentapetalae</taxon>
        <taxon>asterids</taxon>
        <taxon>lamiids</taxon>
        <taxon>Lamiales</taxon>
        <taxon>Orobanchaceae</taxon>
        <taxon>Buchnereae</taxon>
        <taxon>Striga</taxon>
    </lineage>
</organism>
<dbReference type="PANTHER" id="PTHR46067">
    <property type="entry name" value="ACYL-COA N-ACYLTRANSFERASES (NAT) SUPERFAMILY PROTEIN"/>
    <property type="match status" value="1"/>
</dbReference>
<gene>
    <name evidence="2" type="ORF">SHERM_20266</name>
</gene>
<protein>
    <submittedName>
        <fullName evidence="2">Acyl-CoA N-acyltransferases (NAT) superfamily protein</fullName>
    </submittedName>
</protein>
<dbReference type="PROSITE" id="PS51186">
    <property type="entry name" value="GNAT"/>
    <property type="match status" value="1"/>
</dbReference>
<feature type="domain" description="N-acetyltransferase" evidence="1">
    <location>
        <begin position="9"/>
        <end position="180"/>
    </location>
</feature>
<name>A0A9N7RDF9_STRHE</name>
<dbReference type="EMBL" id="CACSLK010024531">
    <property type="protein sequence ID" value="CAA0823082.1"/>
    <property type="molecule type" value="Genomic_DNA"/>
</dbReference>
<comment type="caution">
    <text evidence="2">The sequence shown here is derived from an EMBL/GenBank/DDBJ whole genome shotgun (WGS) entry which is preliminary data.</text>
</comment>
<dbReference type="OrthoDB" id="630895at2759"/>
<evidence type="ECO:0000313" key="2">
    <source>
        <dbReference type="EMBL" id="CAA0823082.1"/>
    </source>
</evidence>
<reference evidence="2" key="1">
    <citation type="submission" date="2019-12" db="EMBL/GenBank/DDBJ databases">
        <authorList>
            <person name="Scholes J."/>
        </authorList>
    </citation>
    <scope>NUCLEOTIDE SEQUENCE</scope>
</reference>
<sequence>MEKVSYSDLTLRPFHISDADDLMQWYSDDRVSRFCSLSPFASREAAADHVATTVIPHPWHRAICVSGRAVGSLSVTPFGGNNRCRAEIGYVVGSEHWGRGIATAAVRMAAGAVFAEWGHLERVEAVVDLDNTASQRVMEKAGFVREGVLRKYYLLKGQPKDAIMFSLLSSDYVYEMEMRL</sequence>
<dbReference type="Pfam" id="PF13302">
    <property type="entry name" value="Acetyltransf_3"/>
    <property type="match status" value="1"/>
</dbReference>
<dbReference type="PANTHER" id="PTHR46067:SF26">
    <property type="entry name" value="N-ACETYLTRANSFERASE DOMAIN-CONTAINING PROTEIN"/>
    <property type="match status" value="1"/>
</dbReference>
<proteinExistence type="predicted"/>
<dbReference type="InterPro" id="IPR016181">
    <property type="entry name" value="Acyl_CoA_acyltransferase"/>
</dbReference>
<dbReference type="InterPro" id="IPR000182">
    <property type="entry name" value="GNAT_dom"/>
</dbReference>
<dbReference type="GO" id="GO:0016747">
    <property type="term" value="F:acyltransferase activity, transferring groups other than amino-acyl groups"/>
    <property type="evidence" value="ECO:0007669"/>
    <property type="project" value="InterPro"/>
</dbReference>
<keyword evidence="3" id="KW-1185">Reference proteome</keyword>
<evidence type="ECO:0000313" key="3">
    <source>
        <dbReference type="Proteomes" id="UP001153555"/>
    </source>
</evidence>
<dbReference type="AlphaFoldDB" id="A0A9N7RDF9"/>